<dbReference type="AlphaFoldDB" id="A0A8H9AAS7"/>
<organism evidence="1">
    <name type="scientific">Shigella boydii</name>
    <dbReference type="NCBI Taxonomy" id="621"/>
    <lineage>
        <taxon>Bacteria</taxon>
        <taxon>Pseudomonadati</taxon>
        <taxon>Pseudomonadota</taxon>
        <taxon>Gammaproteobacteria</taxon>
        <taxon>Enterobacterales</taxon>
        <taxon>Enterobacteriaceae</taxon>
        <taxon>Shigella</taxon>
    </lineage>
</organism>
<name>A0A8H9AAS7_SHIBO</name>
<dbReference type="EMBL" id="AAVUMO010000005">
    <property type="protein sequence ID" value="EGE3743905.1"/>
    <property type="molecule type" value="Genomic_DNA"/>
</dbReference>
<comment type="caution">
    <text evidence="1">The sequence shown here is derived from an EMBL/GenBank/DDBJ whole genome shotgun (WGS) entry which is preliminary data.</text>
</comment>
<proteinExistence type="predicted"/>
<accession>A0A8H9AAS7</accession>
<reference evidence="1" key="1">
    <citation type="submission" date="2018-05" db="EMBL/GenBank/DDBJ databases">
        <authorList>
            <person name="Ashton P.M."/>
            <person name="Dallman T."/>
            <person name="Nair S."/>
            <person name="De Pinna E."/>
            <person name="Peters T."/>
            <person name="Grant K."/>
        </authorList>
    </citation>
    <scope>NUCLEOTIDE SEQUENCE</scope>
    <source>
        <strain evidence="1">287711</strain>
    </source>
</reference>
<dbReference type="Proteomes" id="UP000864586">
    <property type="component" value="Unassembled WGS sequence"/>
</dbReference>
<evidence type="ECO:0000313" key="1">
    <source>
        <dbReference type="EMBL" id="EGE3743905.1"/>
    </source>
</evidence>
<protein>
    <submittedName>
        <fullName evidence="1">Uncharacterized protein</fullName>
    </submittedName>
</protein>
<gene>
    <name evidence="1" type="ORF">DLV22_04100</name>
</gene>
<sequence length="345" mass="39537">MEILFAEYINYTGFTRKTPLDYEPIAIKRCDELGYIYNGFVVPWKGQHTPVSITCKKHSTTRTIAFKTLKKQGACLECYKESLKLPKKKNRDKEAVLDKASNVLERKDMVLVGLLEDYKGLDTKVSYKCNCCDTAYETIITRIINDDAGCRHCGSIKRGINKRKHTDDEWMDLIEHECRNKRLELIEQPKSPILSTSKIHIKCEKGHLSDSLVVYGLVYENLGCPCCSKNGYNRSKSGVFYVQQVGDYIKYGITNHLNPQKRVTQQARESGLKHKLLWYITFGDGKVANDLEYSVKHNIGNHAAPKELIPDGYTETCDITKEAQIRKMAMDFCKNSNNYKITYRG</sequence>